<keyword evidence="1" id="KW-0812">Transmembrane</keyword>
<accession>A0A376L6L3</accession>
<evidence type="ECO:0000313" key="2">
    <source>
        <dbReference type="EMBL" id="STF39625.1"/>
    </source>
</evidence>
<dbReference type="Proteomes" id="UP000254877">
    <property type="component" value="Unassembled WGS sequence"/>
</dbReference>
<dbReference type="EMBL" id="UGAB01000002">
    <property type="protein sequence ID" value="STF39625.1"/>
    <property type="molecule type" value="Genomic_DNA"/>
</dbReference>
<reference evidence="2 3" key="1">
    <citation type="submission" date="2018-06" db="EMBL/GenBank/DDBJ databases">
        <authorList>
            <consortium name="Pathogen Informatics"/>
            <person name="Doyle S."/>
        </authorList>
    </citation>
    <scope>NUCLEOTIDE SEQUENCE [LARGE SCALE GENOMIC DNA]</scope>
    <source>
        <strain evidence="2 3">NCTC7928</strain>
    </source>
</reference>
<dbReference type="AlphaFoldDB" id="A0A376L6L3"/>
<protein>
    <submittedName>
        <fullName evidence="2">Uncharacterized protein</fullName>
    </submittedName>
</protein>
<keyword evidence="1" id="KW-0472">Membrane</keyword>
<keyword evidence="1" id="KW-1133">Transmembrane helix</keyword>
<sequence>MLSGLLIKIIRFLFFHFTSPPPLVYLMLYPHNHIIALHYFNN</sequence>
<organism evidence="2 3">
    <name type="scientific">Escherichia coli</name>
    <dbReference type="NCBI Taxonomy" id="562"/>
    <lineage>
        <taxon>Bacteria</taxon>
        <taxon>Pseudomonadati</taxon>
        <taxon>Pseudomonadota</taxon>
        <taxon>Gammaproteobacteria</taxon>
        <taxon>Enterobacterales</taxon>
        <taxon>Enterobacteriaceae</taxon>
        <taxon>Escherichia</taxon>
    </lineage>
</organism>
<gene>
    <name evidence="2" type="ORF">NCTC7928_00347</name>
</gene>
<feature type="transmembrane region" description="Helical" evidence="1">
    <location>
        <begin position="12"/>
        <end position="29"/>
    </location>
</feature>
<name>A0A376L6L3_ECOLX</name>
<proteinExistence type="predicted"/>
<evidence type="ECO:0000256" key="1">
    <source>
        <dbReference type="SAM" id="Phobius"/>
    </source>
</evidence>
<evidence type="ECO:0000313" key="3">
    <source>
        <dbReference type="Proteomes" id="UP000254877"/>
    </source>
</evidence>